<dbReference type="RefSeq" id="WP_285672487.1">
    <property type="nucleotide sequence ID" value="NZ_BSYI01000023.1"/>
</dbReference>
<dbReference type="EMBL" id="BSYI01000023">
    <property type="protein sequence ID" value="GMG83695.1"/>
    <property type="molecule type" value="Genomic_DNA"/>
</dbReference>
<accession>A0ABQ6LRG4</accession>
<reference evidence="3 4" key="1">
    <citation type="submission" date="2023-04" db="EMBL/GenBank/DDBJ databases">
        <title>Marinoamorphus aggregata gen. nov., sp. Nov., isolate from tissue of brittle star Ophioplocus japonicus.</title>
        <authorList>
            <person name="Kawano K."/>
            <person name="Sawayama S."/>
            <person name="Nakagawa S."/>
        </authorList>
    </citation>
    <scope>NUCLEOTIDE SEQUENCE [LARGE SCALE GENOMIC DNA]</scope>
    <source>
        <strain evidence="3 4">NKW23</strain>
    </source>
</reference>
<dbReference type="InterPro" id="IPR013099">
    <property type="entry name" value="K_chnl_dom"/>
</dbReference>
<keyword evidence="4" id="KW-1185">Reference proteome</keyword>
<proteinExistence type="predicted"/>
<evidence type="ECO:0000313" key="4">
    <source>
        <dbReference type="Proteomes" id="UP001239909"/>
    </source>
</evidence>
<keyword evidence="1" id="KW-0812">Transmembrane</keyword>
<dbReference type="Gene3D" id="1.10.287.70">
    <property type="match status" value="1"/>
</dbReference>
<gene>
    <name evidence="3" type="ORF">LNKW23_29080</name>
</gene>
<feature type="transmembrane region" description="Helical" evidence="1">
    <location>
        <begin position="44"/>
        <end position="60"/>
    </location>
</feature>
<evidence type="ECO:0000256" key="1">
    <source>
        <dbReference type="SAM" id="Phobius"/>
    </source>
</evidence>
<evidence type="ECO:0000313" key="3">
    <source>
        <dbReference type="EMBL" id="GMG83695.1"/>
    </source>
</evidence>
<protein>
    <recommendedName>
        <fullName evidence="2">Potassium channel domain-containing protein</fullName>
    </recommendedName>
</protein>
<evidence type="ECO:0000259" key="2">
    <source>
        <dbReference type="Pfam" id="PF07885"/>
    </source>
</evidence>
<feature type="transmembrane region" description="Helical" evidence="1">
    <location>
        <begin position="123"/>
        <end position="141"/>
    </location>
</feature>
<feature type="domain" description="Potassium channel" evidence="2">
    <location>
        <begin position="144"/>
        <end position="210"/>
    </location>
</feature>
<keyword evidence="1" id="KW-0472">Membrane</keyword>
<organism evidence="3 4">
    <name type="scientific">Paralimibaculum aggregatum</name>
    <dbReference type="NCBI Taxonomy" id="3036245"/>
    <lineage>
        <taxon>Bacteria</taxon>
        <taxon>Pseudomonadati</taxon>
        <taxon>Pseudomonadota</taxon>
        <taxon>Alphaproteobacteria</taxon>
        <taxon>Rhodobacterales</taxon>
        <taxon>Paracoccaceae</taxon>
        <taxon>Paralimibaculum</taxon>
    </lineage>
</organism>
<feature type="transmembrane region" description="Helical" evidence="1">
    <location>
        <begin position="189"/>
        <end position="211"/>
    </location>
</feature>
<feature type="transmembrane region" description="Helical" evidence="1">
    <location>
        <begin position="67"/>
        <end position="84"/>
    </location>
</feature>
<feature type="transmembrane region" description="Helical" evidence="1">
    <location>
        <begin position="90"/>
        <end position="111"/>
    </location>
</feature>
<dbReference type="Proteomes" id="UP001239909">
    <property type="component" value="Unassembled WGS sequence"/>
</dbReference>
<dbReference type="SUPFAM" id="SSF81324">
    <property type="entry name" value="Voltage-gated potassium channels"/>
    <property type="match status" value="1"/>
</dbReference>
<name>A0ABQ6LRG4_9RHOB</name>
<comment type="caution">
    <text evidence="3">The sequence shown here is derived from an EMBL/GenBank/DDBJ whole genome shotgun (WGS) entry which is preliminary data.</text>
</comment>
<keyword evidence="1" id="KW-1133">Transmembrane helix</keyword>
<sequence>MRLLRAYLDLVSRWQWSLLLVLLLATLLFEAATGNGPVSTPAVMVLHLLIFIGAVWTCTIPRRLARVGLVFIALWGLLRLAHHLTGETALLGPLFLLSITLLIGTLGVTLVQLLTRSESLDALFGAVFCYFLMGLTWALFFQRVELWAPGSFAIGDTEPTLAEFTYFSLVTLTTLGYGDIAPLSPVARVAAGLEAAFGTLYVAIFIGRVVGRFSGRGGKRRDPAA</sequence>
<dbReference type="Pfam" id="PF07885">
    <property type="entry name" value="Ion_trans_2"/>
    <property type="match status" value="1"/>
</dbReference>